<comment type="function">
    <text evidence="11">Part of the high-affinity ATP-driven potassium transport (or Kdp) system, which catalyzes the hydrolysis of ATP coupled with the electrogenic transport of potassium into the cytoplasm. This subunit acts as a catalytic chaperone that increases the ATP-binding affinity of the ATP-hydrolyzing subunit KdpB by the formation of a transient KdpB/KdpC/ATP ternary complex.</text>
</comment>
<dbReference type="NCBIfam" id="TIGR00681">
    <property type="entry name" value="kdpC"/>
    <property type="match status" value="1"/>
</dbReference>
<keyword evidence="9 11" id="KW-0406">Ion transport</keyword>
<evidence type="ECO:0000256" key="8">
    <source>
        <dbReference type="ARBA" id="ARBA00022989"/>
    </source>
</evidence>
<evidence type="ECO:0000256" key="5">
    <source>
        <dbReference type="ARBA" id="ARBA00022741"/>
    </source>
</evidence>
<comment type="subunit">
    <text evidence="11">The system is composed of three essential subunits: KdpA, KdpB and KdpC.</text>
</comment>
<evidence type="ECO:0000256" key="3">
    <source>
        <dbReference type="ARBA" id="ARBA00022538"/>
    </source>
</evidence>
<keyword evidence="8 11" id="KW-1133">Transmembrane helix</keyword>
<keyword evidence="5 11" id="KW-0547">Nucleotide-binding</keyword>
<proteinExistence type="inferred from homology"/>
<keyword evidence="4 11" id="KW-0812">Transmembrane</keyword>
<keyword evidence="3 11" id="KW-0633">Potassium transport</keyword>
<dbReference type="InterPro" id="IPR003820">
    <property type="entry name" value="KdpC"/>
</dbReference>
<comment type="subcellular location">
    <subcellularLocation>
        <location evidence="11">Cell membrane</location>
        <topology evidence="11">Single-pass membrane protein</topology>
    </subcellularLocation>
</comment>
<evidence type="ECO:0000256" key="10">
    <source>
        <dbReference type="ARBA" id="ARBA00023136"/>
    </source>
</evidence>
<keyword evidence="7 11" id="KW-0630">Potassium</keyword>
<keyword evidence="1 11" id="KW-0813">Transport</keyword>
<protein>
    <recommendedName>
        <fullName evidence="11">Potassium-transporting ATPase KdpC subunit</fullName>
    </recommendedName>
    <alternativeName>
        <fullName evidence="11">ATP phosphohydrolase [potassium-transporting] C chain</fullName>
    </alternativeName>
    <alternativeName>
        <fullName evidence="11">Potassium-binding and translocating subunit C</fullName>
    </alternativeName>
    <alternativeName>
        <fullName evidence="11">Potassium-translocating ATPase C chain</fullName>
    </alternativeName>
</protein>
<comment type="similarity">
    <text evidence="11">Belongs to the KdpC family.</text>
</comment>
<evidence type="ECO:0000256" key="4">
    <source>
        <dbReference type="ARBA" id="ARBA00022692"/>
    </source>
</evidence>
<organism evidence="12 13">
    <name type="scientific">Novosphingobium cyanobacteriorum</name>
    <dbReference type="NCBI Taxonomy" id="3024215"/>
    <lineage>
        <taxon>Bacteria</taxon>
        <taxon>Pseudomonadati</taxon>
        <taxon>Pseudomonadota</taxon>
        <taxon>Alphaproteobacteria</taxon>
        <taxon>Sphingomonadales</taxon>
        <taxon>Sphingomonadaceae</taxon>
        <taxon>Novosphingobium</taxon>
    </lineage>
</organism>
<evidence type="ECO:0000256" key="9">
    <source>
        <dbReference type="ARBA" id="ARBA00023065"/>
    </source>
</evidence>
<keyword evidence="13" id="KW-1185">Reference proteome</keyword>
<keyword evidence="6 11" id="KW-0067">ATP-binding</keyword>
<dbReference type="Pfam" id="PF02669">
    <property type="entry name" value="KdpC"/>
    <property type="match status" value="1"/>
</dbReference>
<evidence type="ECO:0000256" key="7">
    <source>
        <dbReference type="ARBA" id="ARBA00022958"/>
    </source>
</evidence>
<evidence type="ECO:0000256" key="1">
    <source>
        <dbReference type="ARBA" id="ARBA00022448"/>
    </source>
</evidence>
<reference evidence="12 13" key="1">
    <citation type="submission" date="2023-03" db="EMBL/GenBank/DDBJ databases">
        <title>Novosphingobium cyanobacteriorum sp. nov., isolated from a eutrophic reservoir during the Microcystis bloom period.</title>
        <authorList>
            <person name="Kang M."/>
            <person name="Le V."/>
            <person name="Ko S.-R."/>
            <person name="Lee S.-A."/>
            <person name="Ahn C.-Y."/>
        </authorList>
    </citation>
    <scope>NUCLEOTIDE SEQUENCE [LARGE SCALE GENOMIC DNA]</scope>
    <source>
        <strain evidence="12 13">HBC54</strain>
    </source>
</reference>
<dbReference type="PIRSF" id="PIRSF001296">
    <property type="entry name" value="K_ATPase_KdpC"/>
    <property type="match status" value="1"/>
</dbReference>
<dbReference type="RefSeq" id="WP_277279193.1">
    <property type="nucleotide sequence ID" value="NZ_JAROCY010000014.1"/>
</dbReference>
<gene>
    <name evidence="11 12" type="primary">kdpC</name>
    <name evidence="12" type="ORF">POM99_14850</name>
</gene>
<keyword evidence="10 11" id="KW-0472">Membrane</keyword>
<dbReference type="PANTHER" id="PTHR30042">
    <property type="entry name" value="POTASSIUM-TRANSPORTING ATPASE C CHAIN"/>
    <property type="match status" value="1"/>
</dbReference>
<sequence>MLKEFASSLRPALVMTGLFALLLGLAYPAAITAVAQVAFPAQANGSLLAVNGKVVGSRLIGQGFASPRYFHGRPSAAGSGYDASASSGSNLGPASQALQSRVRDALKAMPTSPGATVPPDLVTTSASGLDPHISPEAAFYQIPVVAANRHLHQATVRTLVEAHVEQPLFGVLGEPRVNVLQLNLALDAMTASGAHRPS</sequence>
<evidence type="ECO:0000256" key="6">
    <source>
        <dbReference type="ARBA" id="ARBA00022840"/>
    </source>
</evidence>
<evidence type="ECO:0000256" key="2">
    <source>
        <dbReference type="ARBA" id="ARBA00022475"/>
    </source>
</evidence>
<dbReference type="Proteomes" id="UP001222770">
    <property type="component" value="Unassembled WGS sequence"/>
</dbReference>
<accession>A0ABT6CKN2</accession>
<dbReference type="PANTHER" id="PTHR30042:SF2">
    <property type="entry name" value="POTASSIUM-TRANSPORTING ATPASE KDPC SUBUNIT"/>
    <property type="match status" value="1"/>
</dbReference>
<name>A0ABT6CKN2_9SPHN</name>
<keyword evidence="2 11" id="KW-1003">Cell membrane</keyword>
<comment type="caution">
    <text evidence="12">The sequence shown here is derived from an EMBL/GenBank/DDBJ whole genome shotgun (WGS) entry which is preliminary data.</text>
</comment>
<evidence type="ECO:0000256" key="11">
    <source>
        <dbReference type="HAMAP-Rule" id="MF_00276"/>
    </source>
</evidence>
<dbReference type="HAMAP" id="MF_00276">
    <property type="entry name" value="KdpC"/>
    <property type="match status" value="1"/>
</dbReference>
<evidence type="ECO:0000313" key="12">
    <source>
        <dbReference type="EMBL" id="MDF8334484.1"/>
    </source>
</evidence>
<evidence type="ECO:0000313" key="13">
    <source>
        <dbReference type="Proteomes" id="UP001222770"/>
    </source>
</evidence>
<dbReference type="EMBL" id="JAROCY010000014">
    <property type="protein sequence ID" value="MDF8334484.1"/>
    <property type="molecule type" value="Genomic_DNA"/>
</dbReference>
<dbReference type="NCBIfam" id="NF001454">
    <property type="entry name" value="PRK00315.1"/>
    <property type="match status" value="1"/>
</dbReference>